<dbReference type="NCBIfam" id="TIGR03357">
    <property type="entry name" value="VI_zyme"/>
    <property type="match status" value="1"/>
</dbReference>
<dbReference type="PANTHER" id="PTHR38595">
    <property type="entry name" value="CYTOPLASMIC PROTEIN-RELATED"/>
    <property type="match status" value="1"/>
</dbReference>
<name>A0A2G6PG33_9GAMM</name>
<gene>
    <name evidence="3" type="ORF">CSA09_03485</name>
</gene>
<dbReference type="PANTHER" id="PTHR38595:SF1">
    <property type="entry name" value="TYPE VI SECRETION SYSTEM COMPONENT TSSE1"/>
    <property type="match status" value="1"/>
</dbReference>
<evidence type="ECO:0000313" key="4">
    <source>
        <dbReference type="Proteomes" id="UP000229278"/>
    </source>
</evidence>
<dbReference type="InterPro" id="IPR053176">
    <property type="entry name" value="T6SS_TssE1-like"/>
</dbReference>
<reference evidence="3 4" key="1">
    <citation type="submission" date="2017-10" db="EMBL/GenBank/DDBJ databases">
        <title>Novel microbial diversity and functional potential in the marine mammal oral microbiome.</title>
        <authorList>
            <person name="Dudek N.K."/>
            <person name="Sun C.L."/>
            <person name="Burstein D."/>
            <person name="Kantor R.S."/>
            <person name="Aliaga Goltsman D.S."/>
            <person name="Bik E.M."/>
            <person name="Thomas B.C."/>
            <person name="Banfield J.F."/>
            <person name="Relman D.A."/>
        </authorList>
    </citation>
    <scope>NUCLEOTIDE SEQUENCE [LARGE SCALE GENOMIC DNA]</scope>
    <source>
        <strain evidence="3">DOLJORAL78_50_517</strain>
    </source>
</reference>
<organism evidence="3 4">
    <name type="scientific">Candidatus Contendibacter odensensis</name>
    <dbReference type="NCBI Taxonomy" id="1400860"/>
    <lineage>
        <taxon>Bacteria</taxon>
        <taxon>Pseudomonadati</taxon>
        <taxon>Pseudomonadota</taxon>
        <taxon>Gammaproteobacteria</taxon>
        <taxon>Candidatus Competibacteraceae</taxon>
        <taxon>Candidatus Contendibacter</taxon>
    </lineage>
</organism>
<evidence type="ECO:0000313" key="3">
    <source>
        <dbReference type="EMBL" id="PIE83139.1"/>
    </source>
</evidence>
<sequence length="171" mass="19540">MAELTPKERLQPSLLDRLTDDAPDQPQESREQRVLSMSRLRDCVLRDLGWLMNASRMVDSEDIERYPFAARSTINYGLPPLSGATARSLDISGLEQALRQAIIDFEPRISRTSLRVHAALTEERMSHNALTFEIEGDLWAQPLPQQLYLKTEIDLESGQVQIQESSRPREH</sequence>
<dbReference type="AlphaFoldDB" id="A0A2G6PG33"/>
<comment type="caution">
    <text evidence="3">The sequence shown here is derived from an EMBL/GenBank/DDBJ whole genome shotgun (WGS) entry which is preliminary data.</text>
</comment>
<dbReference type="InterPro" id="IPR007048">
    <property type="entry name" value="IraD/Gp25-like"/>
</dbReference>
<feature type="region of interest" description="Disordered" evidence="1">
    <location>
        <begin position="1"/>
        <end position="33"/>
    </location>
</feature>
<dbReference type="Pfam" id="PF04965">
    <property type="entry name" value="GPW_gp25"/>
    <property type="match status" value="1"/>
</dbReference>
<dbReference type="SUPFAM" id="SSF160719">
    <property type="entry name" value="gpW/gp25-like"/>
    <property type="match status" value="1"/>
</dbReference>
<dbReference type="Proteomes" id="UP000229278">
    <property type="component" value="Unassembled WGS sequence"/>
</dbReference>
<feature type="domain" description="IraD/Gp25-like" evidence="2">
    <location>
        <begin position="39"/>
        <end position="142"/>
    </location>
</feature>
<dbReference type="InterPro" id="IPR017737">
    <property type="entry name" value="TssE1-like"/>
</dbReference>
<feature type="compositionally biased region" description="Basic and acidic residues" evidence="1">
    <location>
        <begin position="1"/>
        <end position="10"/>
    </location>
</feature>
<proteinExistence type="predicted"/>
<evidence type="ECO:0000256" key="1">
    <source>
        <dbReference type="SAM" id="MobiDB-lite"/>
    </source>
</evidence>
<protein>
    <submittedName>
        <fullName evidence="3">Type VI secretion system baseplate subunit TssE</fullName>
    </submittedName>
</protein>
<dbReference type="EMBL" id="PDTV01000007">
    <property type="protein sequence ID" value="PIE83139.1"/>
    <property type="molecule type" value="Genomic_DNA"/>
</dbReference>
<evidence type="ECO:0000259" key="2">
    <source>
        <dbReference type="Pfam" id="PF04965"/>
    </source>
</evidence>
<accession>A0A2G6PG33</accession>